<feature type="domain" description="Pyruvate/ketoisovalerate oxidoreductase catalytic" evidence="3">
    <location>
        <begin position="28"/>
        <end position="215"/>
    </location>
</feature>
<sequence>MPTEQLSERPEGARRLENVVIRFAGDSGDGMQLTGDRFGAQAAAIGNDVATLPNYPAEIRAPAGTVAGVSSYQLHIADHDIRTPGDQPDVLVAMNPAALKANVAELRPGGVIILDTDAFTVLGLEKAGYDVDPLTDGSLDAFQVHAVNLTGFAAAAVADHNLKRKDAARTKNMFALGLVSWMFSQPIEDTIAYLHKRFASKPDVQAANVSALRAGWIYGESTEAFANVYEVKPAPLPAGTYRHMKGNKAVAYGLVAAAHQAAMPLFLGAYPITPASEILHELSALASFDVRSFQAEDEIAAIGAAIGASFAGMLGVTVTSGPGMALKAEALGLAVIMELPLVIVNVQRGGPSTGLPTKTEQSDLLQALYGRHGEAPMPVIAVRSAADGFDAAMEAARIALAYRTPVILLSDAYIANGSEPWRVPEVEELPFIGIDLATEPNAVDAEGNPVFLPYARDPITLARPLAIPGTPGLTHRIGGLEKADLTGAVSYDPDNHDLMIRTRQSKIDNIDVPPLEVDDPSGPPGSGADVLVIGWGSTWGPIGEACREVRAQGMKVAQAHLRHIAPLPANVASVLSEYHTVLVPEMNLGQLAGHLRRETLIDTVGYNQTRGMPFRTAELASVITRVIQGIDADSDTAPDAATKPVGDVGARLAARSEAASTKSAAHTGTPTGTQHDATREAGR</sequence>
<dbReference type="FunFam" id="3.40.50.970:FF:000022">
    <property type="entry name" value="2-oxoglutarate ferredoxin oxidoreductase alpha subunit"/>
    <property type="match status" value="1"/>
</dbReference>
<feature type="domain" description="Pyruvate:ferredoxin oxidoreductase core" evidence="5">
    <location>
        <begin position="528"/>
        <end position="598"/>
    </location>
</feature>
<dbReference type="InterPro" id="IPR029061">
    <property type="entry name" value="THDP-binding"/>
</dbReference>
<dbReference type="PANTHER" id="PTHR32154">
    <property type="entry name" value="PYRUVATE-FLAVODOXIN OXIDOREDUCTASE-RELATED"/>
    <property type="match status" value="1"/>
</dbReference>
<keyword evidence="1 6" id="KW-0560">Oxidoreductase</keyword>
<dbReference type="InterPro" id="IPR033412">
    <property type="entry name" value="PFOR_II"/>
</dbReference>
<protein>
    <submittedName>
        <fullName evidence="6">2-oxoacid:acceptor oxidoreductase, alpha subunit</fullName>
        <ecNumber evidence="6">1.2.7.3</ecNumber>
    </submittedName>
</protein>
<feature type="compositionally biased region" description="Polar residues" evidence="2">
    <location>
        <begin position="658"/>
        <end position="675"/>
    </location>
</feature>
<proteinExistence type="predicted"/>
<dbReference type="Pfam" id="PF01558">
    <property type="entry name" value="POR"/>
    <property type="match status" value="1"/>
</dbReference>
<name>A0A0D8BGN9_9ACTN</name>
<dbReference type="EC" id="1.2.7.3" evidence="6"/>
<dbReference type="Gene3D" id="3.40.50.970">
    <property type="match status" value="1"/>
</dbReference>
<feature type="region of interest" description="Disordered" evidence="2">
    <location>
        <begin position="651"/>
        <end position="683"/>
    </location>
</feature>
<evidence type="ECO:0000313" key="7">
    <source>
        <dbReference type="Proteomes" id="UP000032545"/>
    </source>
</evidence>
<evidence type="ECO:0000256" key="2">
    <source>
        <dbReference type="SAM" id="MobiDB-lite"/>
    </source>
</evidence>
<dbReference type="GO" id="GO:0000287">
    <property type="term" value="F:magnesium ion binding"/>
    <property type="evidence" value="ECO:0007669"/>
    <property type="project" value="UniProtKB-ARBA"/>
</dbReference>
<dbReference type="Pfam" id="PF17147">
    <property type="entry name" value="PFOR_II"/>
    <property type="match status" value="1"/>
</dbReference>
<dbReference type="SUPFAM" id="SSF52518">
    <property type="entry name" value="Thiamin diphosphate-binding fold (THDP-binding)"/>
    <property type="match status" value="1"/>
</dbReference>
<accession>A0A0D8BGN9</accession>
<dbReference type="Proteomes" id="UP000032545">
    <property type="component" value="Unassembled WGS sequence"/>
</dbReference>
<keyword evidence="7" id="KW-1185">Reference proteome</keyword>
<evidence type="ECO:0000259" key="3">
    <source>
        <dbReference type="Pfam" id="PF01558"/>
    </source>
</evidence>
<dbReference type="PANTHER" id="PTHR32154:SF20">
    <property type="entry name" value="2-OXOGLUTARATE OXIDOREDUCTASE SUBUNIT KORA"/>
    <property type="match status" value="1"/>
</dbReference>
<feature type="domain" description="Pyruvate flavodoxin/ferredoxin oxidoreductase pyrimidine binding" evidence="4">
    <location>
        <begin position="261"/>
        <end position="433"/>
    </location>
</feature>
<dbReference type="CDD" id="cd07034">
    <property type="entry name" value="TPP_PYR_PFOR_IOR-alpha_like"/>
    <property type="match status" value="1"/>
</dbReference>
<dbReference type="GO" id="GO:0047553">
    <property type="term" value="F:2-oxoglutarate synthase activity"/>
    <property type="evidence" value="ECO:0007669"/>
    <property type="project" value="UniProtKB-EC"/>
</dbReference>
<dbReference type="InterPro" id="IPR050722">
    <property type="entry name" value="Pyruvate:ferred/Flavod_OxRd"/>
</dbReference>
<dbReference type="PATRIC" id="fig|1502723.3.peg.2350"/>
<dbReference type="SUPFAM" id="SSF52922">
    <property type="entry name" value="TK C-terminal domain-like"/>
    <property type="match status" value="1"/>
</dbReference>
<evidence type="ECO:0000256" key="1">
    <source>
        <dbReference type="ARBA" id="ARBA00023002"/>
    </source>
</evidence>
<organism evidence="6 7">
    <name type="scientific">Frankia torreyi</name>
    <dbReference type="NCBI Taxonomy" id="1856"/>
    <lineage>
        <taxon>Bacteria</taxon>
        <taxon>Bacillati</taxon>
        <taxon>Actinomycetota</taxon>
        <taxon>Actinomycetes</taxon>
        <taxon>Frankiales</taxon>
        <taxon>Frankiaceae</taxon>
        <taxon>Frankia</taxon>
    </lineage>
</organism>
<dbReference type="GO" id="GO:0006979">
    <property type="term" value="P:response to oxidative stress"/>
    <property type="evidence" value="ECO:0007669"/>
    <property type="project" value="TreeGrafter"/>
</dbReference>
<gene>
    <name evidence="6" type="ORF">FF36_02977</name>
</gene>
<dbReference type="EMBL" id="JYFN01000021">
    <property type="protein sequence ID" value="KJE22612.1"/>
    <property type="molecule type" value="Genomic_DNA"/>
</dbReference>
<dbReference type="InterPro" id="IPR002880">
    <property type="entry name" value="Pyrv_Fd/Flavodoxin_OxRdtase_N"/>
</dbReference>
<dbReference type="Gene3D" id="3.40.920.10">
    <property type="entry name" value="Pyruvate-ferredoxin oxidoreductase, PFOR, domain III"/>
    <property type="match status" value="1"/>
</dbReference>
<reference evidence="7" key="1">
    <citation type="submission" date="2015-02" db="EMBL/GenBank/DDBJ databases">
        <title>Draft Genome of Frankia sp. CpI1-S.</title>
        <authorList>
            <person name="Oshone R.T."/>
            <person name="Ngom M."/>
            <person name="Ghodhbane-Gtari F."/>
            <person name="Gtari M."/>
            <person name="Morris K."/>
            <person name="Thomas K."/>
            <person name="Sen A."/>
            <person name="Tisa L.S."/>
        </authorList>
    </citation>
    <scope>NUCLEOTIDE SEQUENCE [LARGE SCALE GENOMIC DNA]</scope>
    <source>
        <strain evidence="7">CpI1-S</strain>
    </source>
</reference>
<evidence type="ECO:0000313" key="6">
    <source>
        <dbReference type="EMBL" id="KJE22612.1"/>
    </source>
</evidence>
<comment type="caution">
    <text evidence="6">The sequence shown here is derived from an EMBL/GenBank/DDBJ whole genome shotgun (WGS) entry which is preliminary data.</text>
</comment>
<dbReference type="SUPFAM" id="SSF53323">
    <property type="entry name" value="Pyruvate-ferredoxin oxidoreductase, PFOR, domain III"/>
    <property type="match status" value="1"/>
</dbReference>
<reference evidence="6 7" key="2">
    <citation type="journal article" date="2016" name="Genome Announc.">
        <title>Permanent Draft Genome Sequences for Two Variants of Frankia sp. Strain CpI1, the First Frankia Strain Isolated from Root Nodules of Comptonia peregrina.</title>
        <authorList>
            <person name="Oshone R."/>
            <person name="Hurst S.G.IV."/>
            <person name="Abebe-Akele F."/>
            <person name="Simpson S."/>
            <person name="Morris K."/>
            <person name="Thomas W.K."/>
            <person name="Tisa L.S."/>
        </authorList>
    </citation>
    <scope>NUCLEOTIDE SEQUENCE [LARGE SCALE GENOMIC DNA]</scope>
    <source>
        <strain evidence="7">CpI1-S</strain>
    </source>
</reference>
<dbReference type="InterPro" id="IPR009014">
    <property type="entry name" value="Transketo_C/PFOR_II"/>
</dbReference>
<evidence type="ECO:0000259" key="4">
    <source>
        <dbReference type="Pfam" id="PF01855"/>
    </source>
</evidence>
<dbReference type="Gene3D" id="3.40.50.920">
    <property type="match status" value="1"/>
</dbReference>
<dbReference type="NCBIfam" id="TIGR03710">
    <property type="entry name" value="OAFO_sf"/>
    <property type="match status" value="1"/>
</dbReference>
<dbReference type="AlphaFoldDB" id="A0A0D8BGN9"/>
<dbReference type="InterPro" id="IPR002869">
    <property type="entry name" value="Pyrv_flavodox_OxRed_cen"/>
</dbReference>
<dbReference type="OrthoDB" id="9794954at2"/>
<dbReference type="InterPro" id="IPR019752">
    <property type="entry name" value="Pyrv/ketoisovalerate_OxRed_cat"/>
</dbReference>
<evidence type="ECO:0000259" key="5">
    <source>
        <dbReference type="Pfam" id="PF17147"/>
    </source>
</evidence>
<dbReference type="InterPro" id="IPR022367">
    <property type="entry name" value="2-oxoacid/accept_OxRdtase_asu"/>
</dbReference>
<dbReference type="RefSeq" id="WP_044885600.1">
    <property type="nucleotide sequence ID" value="NZ_JYFN01000021.1"/>
</dbReference>
<dbReference type="Pfam" id="PF01855">
    <property type="entry name" value="POR_N"/>
    <property type="match status" value="1"/>
</dbReference>